<evidence type="ECO:0000256" key="1">
    <source>
        <dbReference type="SAM" id="MobiDB-lite"/>
    </source>
</evidence>
<gene>
    <name evidence="3" type="primary">ANB1_2</name>
    <name evidence="3" type="ORF">K7432_014069</name>
</gene>
<dbReference type="InterPro" id="IPR020189">
    <property type="entry name" value="IF5A_C"/>
</dbReference>
<keyword evidence="3" id="KW-0648">Protein biosynthesis</keyword>
<evidence type="ECO:0000313" key="4">
    <source>
        <dbReference type="Proteomes" id="UP001479436"/>
    </source>
</evidence>
<dbReference type="SUPFAM" id="SSF50249">
    <property type="entry name" value="Nucleic acid-binding proteins"/>
    <property type="match status" value="1"/>
</dbReference>
<proteinExistence type="predicted"/>
<dbReference type="Gene3D" id="2.40.50.140">
    <property type="entry name" value="Nucleic acid-binding proteins"/>
    <property type="match status" value="1"/>
</dbReference>
<protein>
    <submittedName>
        <fullName evidence="3">Translation initiation factor eIF5A</fullName>
    </submittedName>
</protein>
<dbReference type="Proteomes" id="UP001479436">
    <property type="component" value="Unassembled WGS sequence"/>
</dbReference>
<accession>A0ABR2VR05</accession>
<evidence type="ECO:0000259" key="2">
    <source>
        <dbReference type="SMART" id="SM01376"/>
    </source>
</evidence>
<sequence length="54" mass="5853">MLPDGSMKDDVKLPDGDLGDKIEEDFNEGKELLVTVISAMGEEAVVSFKEAPKN</sequence>
<feature type="compositionally biased region" description="Basic and acidic residues" evidence="1">
    <location>
        <begin position="1"/>
        <end position="21"/>
    </location>
</feature>
<dbReference type="SMART" id="SM01376">
    <property type="entry name" value="eIF-5a"/>
    <property type="match status" value="1"/>
</dbReference>
<dbReference type="EMBL" id="JASJQH010008383">
    <property type="protein sequence ID" value="KAK9693098.1"/>
    <property type="molecule type" value="Genomic_DNA"/>
</dbReference>
<dbReference type="InterPro" id="IPR012340">
    <property type="entry name" value="NA-bd_OB-fold"/>
</dbReference>
<evidence type="ECO:0000313" key="3">
    <source>
        <dbReference type="EMBL" id="KAK9693098.1"/>
    </source>
</evidence>
<dbReference type="PANTHER" id="PTHR11673">
    <property type="entry name" value="TRANSLATION INITIATION FACTOR 5A FAMILY MEMBER"/>
    <property type="match status" value="1"/>
</dbReference>
<dbReference type="Pfam" id="PF01287">
    <property type="entry name" value="eIF-5a"/>
    <property type="match status" value="1"/>
</dbReference>
<keyword evidence="4" id="KW-1185">Reference proteome</keyword>
<feature type="domain" description="Translation initiation factor 5A C-terminal" evidence="2">
    <location>
        <begin position="1"/>
        <end position="49"/>
    </location>
</feature>
<name>A0ABR2VR05_9FUNG</name>
<reference evidence="3 4" key="1">
    <citation type="submission" date="2023-04" db="EMBL/GenBank/DDBJ databases">
        <title>Genome of Basidiobolus ranarum AG-B5.</title>
        <authorList>
            <person name="Stajich J.E."/>
            <person name="Carter-House D."/>
            <person name="Gryganskyi A."/>
        </authorList>
    </citation>
    <scope>NUCLEOTIDE SEQUENCE [LARGE SCALE GENOMIC DNA]</scope>
    <source>
        <strain evidence="3 4">AG-B5</strain>
    </source>
</reference>
<dbReference type="GO" id="GO:0003743">
    <property type="term" value="F:translation initiation factor activity"/>
    <property type="evidence" value="ECO:0007669"/>
    <property type="project" value="UniProtKB-KW"/>
</dbReference>
<keyword evidence="3" id="KW-0396">Initiation factor</keyword>
<organism evidence="3 4">
    <name type="scientific">Basidiobolus ranarum</name>
    <dbReference type="NCBI Taxonomy" id="34480"/>
    <lineage>
        <taxon>Eukaryota</taxon>
        <taxon>Fungi</taxon>
        <taxon>Fungi incertae sedis</taxon>
        <taxon>Zoopagomycota</taxon>
        <taxon>Entomophthoromycotina</taxon>
        <taxon>Basidiobolomycetes</taxon>
        <taxon>Basidiobolales</taxon>
        <taxon>Basidiobolaceae</taxon>
        <taxon>Basidiobolus</taxon>
    </lineage>
</organism>
<feature type="region of interest" description="Disordered" evidence="1">
    <location>
        <begin position="1"/>
        <end position="22"/>
    </location>
</feature>
<dbReference type="InterPro" id="IPR001884">
    <property type="entry name" value="IF5A-like"/>
</dbReference>
<comment type="caution">
    <text evidence="3">The sequence shown here is derived from an EMBL/GenBank/DDBJ whole genome shotgun (WGS) entry which is preliminary data.</text>
</comment>